<dbReference type="OrthoDB" id="2666041at2"/>
<dbReference type="EMBL" id="LVJH01000058">
    <property type="protein sequence ID" value="OAB35923.1"/>
    <property type="molecule type" value="Genomic_DNA"/>
</dbReference>
<name>A0A162LXY6_9BACL</name>
<reference evidence="2 3" key="1">
    <citation type="submission" date="2016-03" db="EMBL/GenBank/DDBJ databases">
        <title>Draft genome sequence of Paenibacillus glacialis DSM 22343.</title>
        <authorList>
            <person name="Shin S.-K."/>
            <person name="Yi H."/>
        </authorList>
    </citation>
    <scope>NUCLEOTIDE SEQUENCE [LARGE SCALE GENOMIC DNA]</scope>
    <source>
        <strain evidence="2 3">DSM 22343</strain>
    </source>
</reference>
<dbReference type="STRING" id="494026.PGLA_21060"/>
<feature type="region of interest" description="Disordered" evidence="1">
    <location>
        <begin position="103"/>
        <end position="145"/>
    </location>
</feature>
<gene>
    <name evidence="2" type="ORF">PGLA_21060</name>
</gene>
<organism evidence="2 3">
    <name type="scientific">Paenibacillus glacialis</name>
    <dbReference type="NCBI Taxonomy" id="494026"/>
    <lineage>
        <taxon>Bacteria</taxon>
        <taxon>Bacillati</taxon>
        <taxon>Bacillota</taxon>
        <taxon>Bacilli</taxon>
        <taxon>Bacillales</taxon>
        <taxon>Paenibacillaceae</taxon>
        <taxon>Paenibacillus</taxon>
    </lineage>
</organism>
<comment type="caution">
    <text evidence="2">The sequence shown here is derived from an EMBL/GenBank/DDBJ whole genome shotgun (WGS) entry which is preliminary data.</text>
</comment>
<proteinExistence type="predicted"/>
<keyword evidence="3" id="KW-1185">Reference proteome</keyword>
<dbReference type="Proteomes" id="UP000076967">
    <property type="component" value="Unassembled WGS sequence"/>
</dbReference>
<evidence type="ECO:0000256" key="1">
    <source>
        <dbReference type="SAM" id="MobiDB-lite"/>
    </source>
</evidence>
<protein>
    <submittedName>
        <fullName evidence="2">Uncharacterized protein</fullName>
    </submittedName>
</protein>
<dbReference type="AlphaFoldDB" id="A0A162LXY6"/>
<evidence type="ECO:0000313" key="2">
    <source>
        <dbReference type="EMBL" id="OAB35923.1"/>
    </source>
</evidence>
<sequence length="159" mass="18434">MDEFQEKEYKATSKDYDDIRSVGMTDIEQVAKNTGMTIEEIRAMKQHMFFDTHKIPLDNQSYRVGHFTPDLEVGFIWKEAQKGELDPKQKKWFQELAKHELTESEKMKQGYPYKNPGSYQKDSDDFGSDPPGAHDVASDQPSFELPGAYDYYSKKVFGQ</sequence>
<dbReference type="RefSeq" id="WP_068536647.1">
    <property type="nucleotide sequence ID" value="NZ_LVJH01000058.1"/>
</dbReference>
<accession>A0A162LXY6</accession>
<evidence type="ECO:0000313" key="3">
    <source>
        <dbReference type="Proteomes" id="UP000076967"/>
    </source>
</evidence>